<dbReference type="Proteomes" id="UP000249949">
    <property type="component" value="Chromosome"/>
</dbReference>
<protein>
    <submittedName>
        <fullName evidence="1">Uncharacterized protein</fullName>
    </submittedName>
</protein>
<reference evidence="1 2" key="1">
    <citation type="journal article" date="2017" name="Environ. Microbiol.">
        <title>Genome and epigenome of a novel marine Thaumarchaeota strain suggest viral infection, phosphorothioation DNA modification and multiple restriction systems.</title>
        <authorList>
            <person name="Ahlgren N.A."/>
            <person name="Chen Y."/>
            <person name="Needham D.M."/>
            <person name="Parada A.E."/>
            <person name="Sachdeva R."/>
            <person name="Trinh V."/>
            <person name="Chen T."/>
            <person name="Fuhrman J.A."/>
        </authorList>
    </citation>
    <scope>NUCLEOTIDE SEQUENCE [LARGE SCALE GENOMIC DNA]</scope>
    <source>
        <strain evidence="1 2">SPOT01</strain>
    </source>
</reference>
<accession>A0A2Z2HJS8</accession>
<evidence type="ECO:0000313" key="2">
    <source>
        <dbReference type="Proteomes" id="UP000249949"/>
    </source>
</evidence>
<keyword evidence="2" id="KW-1185">Reference proteome</keyword>
<sequence>MKEIPNNYDDDSILSDLVNDWILEPITDSKNRQNIVFRLTTKGKDYFKILNKNSGYPFKNNPTLQIMVKKGIVVEVIKKEGLVGYDLTLIGEQHHIFLKKWSKK</sequence>
<proteinExistence type="predicted"/>
<gene>
    <name evidence="1" type="ORF">NMSP_0693</name>
</gene>
<dbReference type="GeneID" id="32901176"/>
<organism evidence="1 2">
    <name type="scientific">Candidatus Nitrosomarinus catalinensis</name>
    <dbReference type="NCBI Taxonomy" id="1898749"/>
    <lineage>
        <taxon>Archaea</taxon>
        <taxon>Nitrososphaerota</taxon>
        <taxon>Nitrososphaeria</taxon>
        <taxon>Nitrosopumilales</taxon>
        <taxon>Nitrosopumilaceae</taxon>
        <taxon>Candidatus Nitrosomarinus</taxon>
    </lineage>
</organism>
<evidence type="ECO:0000313" key="1">
    <source>
        <dbReference type="EMBL" id="ARS64314.1"/>
    </source>
</evidence>
<name>A0A2Z2HJS8_9ARCH</name>
<dbReference type="KEGG" id="nct:NMSP_0693"/>
<dbReference type="RefSeq" id="WP_086907442.1">
    <property type="nucleotide sequence ID" value="NZ_CP021324.1"/>
</dbReference>
<dbReference type="AlphaFoldDB" id="A0A2Z2HJS8"/>
<dbReference type="EMBL" id="CP021324">
    <property type="protein sequence ID" value="ARS64314.1"/>
    <property type="molecule type" value="Genomic_DNA"/>
</dbReference>